<protein>
    <submittedName>
        <fullName evidence="1">Putative Bbp48</fullName>
    </submittedName>
</protein>
<accession>A0A7Z7IYG9</accession>
<dbReference type="EMBL" id="OCZC01000058">
    <property type="protein sequence ID" value="SOO23961.1"/>
    <property type="molecule type" value="Genomic_DNA"/>
</dbReference>
<dbReference type="InterPro" id="IPR021739">
    <property type="entry name" value="SaV-like"/>
</dbReference>
<dbReference type="Pfam" id="PF11753">
    <property type="entry name" value="DUF3310"/>
    <property type="match status" value="1"/>
</dbReference>
<sequence>MPALEHQVGGDHYSKLGDYQPWEVLRRWLTPEEFRGYMKGTAIAYLARERDKGGDTDIAKALHTLQGLAELTGGNNG</sequence>
<reference evidence="1 2" key="1">
    <citation type="submission" date="2017-10" db="EMBL/GenBank/DDBJ databases">
        <authorList>
            <person name="Regsiter A."/>
            <person name="William W."/>
        </authorList>
    </citation>
    <scope>NUCLEOTIDE SEQUENCE [LARGE SCALE GENOMIC DNA]</scope>
    <source>
        <strain evidence="1 2">CFBP6991</strain>
    </source>
</reference>
<organism evidence="1 2">
    <name type="scientific">Xanthomonas campestris pv. phaseoli</name>
    <dbReference type="NCBI Taxonomy" id="317013"/>
    <lineage>
        <taxon>Bacteria</taxon>
        <taxon>Pseudomonadati</taxon>
        <taxon>Pseudomonadota</taxon>
        <taxon>Gammaproteobacteria</taxon>
        <taxon>Lysobacterales</taxon>
        <taxon>Lysobacteraceae</taxon>
        <taxon>Xanthomonas</taxon>
    </lineage>
</organism>
<proteinExistence type="predicted"/>
<comment type="caution">
    <text evidence="1">The sequence shown here is derived from an EMBL/GenBank/DDBJ whole genome shotgun (WGS) entry which is preliminary data.</text>
</comment>
<dbReference type="Proteomes" id="UP000234345">
    <property type="component" value="Unassembled WGS sequence"/>
</dbReference>
<name>A0A7Z7IYG9_XANCH</name>
<evidence type="ECO:0000313" key="1">
    <source>
        <dbReference type="EMBL" id="SOO23961.1"/>
    </source>
</evidence>
<gene>
    <name evidence="1" type="ORF">XFF6991_310131</name>
</gene>
<dbReference type="RefSeq" id="WP_099801854.1">
    <property type="nucleotide sequence ID" value="NZ_OCZC01000058.1"/>
</dbReference>
<dbReference type="AlphaFoldDB" id="A0A7Z7IYG9"/>
<evidence type="ECO:0000313" key="2">
    <source>
        <dbReference type="Proteomes" id="UP000234345"/>
    </source>
</evidence>